<gene>
    <name evidence="1" type="ordered locus">Fleli_3988</name>
</gene>
<dbReference type="STRING" id="880071.Fleli_3988"/>
<name>I4AQQ5_BERLS</name>
<dbReference type="OrthoDB" id="1337415at2"/>
<evidence type="ECO:0008006" key="3">
    <source>
        <dbReference type="Google" id="ProtNLM"/>
    </source>
</evidence>
<dbReference type="KEGG" id="fli:Fleli_3988"/>
<organism evidence="1 2">
    <name type="scientific">Bernardetia litoralis (strain ATCC 23117 / DSM 6794 / NBRC 15988 / NCIMB 1366 / Fx l1 / Sio-4)</name>
    <name type="common">Flexibacter litoralis</name>
    <dbReference type="NCBI Taxonomy" id="880071"/>
    <lineage>
        <taxon>Bacteria</taxon>
        <taxon>Pseudomonadati</taxon>
        <taxon>Bacteroidota</taxon>
        <taxon>Cytophagia</taxon>
        <taxon>Cytophagales</taxon>
        <taxon>Bernardetiaceae</taxon>
        <taxon>Bernardetia</taxon>
    </lineage>
</organism>
<sequence length="257" mass="29394" precursor="true">MKLPLLSLFFIVITFSACRPVHYIPNMDNVPILQEKGEGTASLGVSTAGRDSASQYSLHTSYLLTNHFAVKTNSVIYRFRRDFSRNRTRNSGQIHELGLGYIHNSENNIFNYGIWGIGGFGKMNTVIPIQNEQLSTNLFIIGINPTVSVVTNFYSLSFSMKSFYLKNYNINGNLEYSGVNEVAYLQKHNKAFILEPTFTEQIGFKNLRFIHQTTFSRNLLFKYNKEGESNDRQVNTLLSFGISYTFATRKKEKPIEF</sequence>
<protein>
    <recommendedName>
        <fullName evidence="3">Outer membrane protein beta-barrel domain-containing protein</fullName>
    </recommendedName>
</protein>
<reference evidence="2" key="1">
    <citation type="submission" date="2012-06" db="EMBL/GenBank/DDBJ databases">
        <title>The complete genome of Flexibacter litoralis DSM 6794.</title>
        <authorList>
            <person name="Lucas S."/>
            <person name="Copeland A."/>
            <person name="Lapidus A."/>
            <person name="Glavina del Rio T."/>
            <person name="Dalin E."/>
            <person name="Tice H."/>
            <person name="Bruce D."/>
            <person name="Goodwin L."/>
            <person name="Pitluck S."/>
            <person name="Peters L."/>
            <person name="Ovchinnikova G."/>
            <person name="Lu M."/>
            <person name="Kyrpides N."/>
            <person name="Mavromatis K."/>
            <person name="Ivanova N."/>
            <person name="Brettin T."/>
            <person name="Detter J.C."/>
            <person name="Han C."/>
            <person name="Larimer F."/>
            <person name="Land M."/>
            <person name="Hauser L."/>
            <person name="Markowitz V."/>
            <person name="Cheng J.-F."/>
            <person name="Hugenholtz P."/>
            <person name="Woyke T."/>
            <person name="Wu D."/>
            <person name="Spring S."/>
            <person name="Lang E."/>
            <person name="Kopitz M."/>
            <person name="Brambilla E."/>
            <person name="Klenk H.-P."/>
            <person name="Eisen J.A."/>
        </authorList>
    </citation>
    <scope>NUCLEOTIDE SEQUENCE [LARGE SCALE GENOMIC DNA]</scope>
    <source>
        <strain evidence="2">ATCC 23117 / DSM 6794 / NBRC 15988 / NCIMB 1366 / Sio-4</strain>
    </source>
</reference>
<dbReference type="HOGENOM" id="CLU_1080743_0_0_10"/>
<dbReference type="PROSITE" id="PS51257">
    <property type="entry name" value="PROKAR_LIPOPROTEIN"/>
    <property type="match status" value="1"/>
</dbReference>
<dbReference type="EMBL" id="CP003345">
    <property type="protein sequence ID" value="AFM06290.1"/>
    <property type="molecule type" value="Genomic_DNA"/>
</dbReference>
<dbReference type="AlphaFoldDB" id="I4AQQ5"/>
<accession>I4AQQ5</accession>
<dbReference type="Proteomes" id="UP000006054">
    <property type="component" value="Chromosome"/>
</dbReference>
<evidence type="ECO:0000313" key="1">
    <source>
        <dbReference type="EMBL" id="AFM06290.1"/>
    </source>
</evidence>
<evidence type="ECO:0000313" key="2">
    <source>
        <dbReference type="Proteomes" id="UP000006054"/>
    </source>
</evidence>
<proteinExistence type="predicted"/>
<dbReference type="RefSeq" id="WP_014799713.1">
    <property type="nucleotide sequence ID" value="NC_018018.1"/>
</dbReference>
<keyword evidence="2" id="KW-1185">Reference proteome</keyword>